<dbReference type="Pfam" id="PF03795">
    <property type="entry name" value="YCII"/>
    <property type="match status" value="1"/>
</dbReference>
<dbReference type="KEGG" id="mgik:GO620_006225"/>
<dbReference type="EMBL" id="CP066775">
    <property type="protein sequence ID" value="QQL51043.1"/>
    <property type="molecule type" value="Genomic_DNA"/>
</dbReference>
<gene>
    <name evidence="3" type="ORF">GO620_006225</name>
</gene>
<dbReference type="Gene3D" id="3.30.70.1060">
    <property type="entry name" value="Dimeric alpha+beta barrel"/>
    <property type="match status" value="1"/>
</dbReference>
<dbReference type="PANTHER" id="PTHR33606">
    <property type="entry name" value="PROTEIN YCII"/>
    <property type="match status" value="1"/>
</dbReference>
<keyword evidence="4" id="KW-1185">Reference proteome</keyword>
<dbReference type="PANTHER" id="PTHR33606:SF3">
    <property type="entry name" value="PROTEIN YCII"/>
    <property type="match status" value="1"/>
</dbReference>
<dbReference type="InterPro" id="IPR005545">
    <property type="entry name" value="YCII"/>
</dbReference>
<dbReference type="AlphaFoldDB" id="A0A6I4HVS7"/>
<reference evidence="3 4" key="1">
    <citation type="submission" date="2020-12" db="EMBL/GenBank/DDBJ databases">
        <title>HMF7856_wgs.fasta genome submission.</title>
        <authorList>
            <person name="Kang H."/>
            <person name="Kim H."/>
            <person name="Joh K."/>
        </authorList>
    </citation>
    <scope>NUCLEOTIDE SEQUENCE [LARGE SCALE GENOMIC DNA]</scope>
    <source>
        <strain evidence="3 4">HMF7856</strain>
    </source>
</reference>
<evidence type="ECO:0000256" key="1">
    <source>
        <dbReference type="ARBA" id="ARBA00007689"/>
    </source>
</evidence>
<dbReference type="SUPFAM" id="SSF54909">
    <property type="entry name" value="Dimeric alpha+beta barrel"/>
    <property type="match status" value="1"/>
</dbReference>
<evidence type="ECO:0000313" key="4">
    <source>
        <dbReference type="Proteomes" id="UP000429232"/>
    </source>
</evidence>
<proteinExistence type="inferred from homology"/>
<dbReference type="InterPro" id="IPR011008">
    <property type="entry name" value="Dimeric_a/b-barrel"/>
</dbReference>
<feature type="domain" description="YCII-related" evidence="2">
    <location>
        <begin position="3"/>
        <end position="92"/>
    </location>
</feature>
<protein>
    <recommendedName>
        <fullName evidence="2">YCII-related domain-containing protein</fullName>
    </recommendedName>
</protein>
<evidence type="ECO:0000313" key="3">
    <source>
        <dbReference type="EMBL" id="QQL51043.1"/>
    </source>
</evidence>
<comment type="similarity">
    <text evidence="1">Belongs to the YciI family.</text>
</comment>
<dbReference type="InterPro" id="IPR051807">
    <property type="entry name" value="Sec-metab_biosynth-assoc"/>
</dbReference>
<organism evidence="3 4">
    <name type="scientific">Mucilaginibacter ginkgonis</name>
    <dbReference type="NCBI Taxonomy" id="2682091"/>
    <lineage>
        <taxon>Bacteria</taxon>
        <taxon>Pseudomonadati</taxon>
        <taxon>Bacteroidota</taxon>
        <taxon>Sphingobacteriia</taxon>
        <taxon>Sphingobacteriales</taxon>
        <taxon>Sphingobacteriaceae</taxon>
        <taxon>Mucilaginibacter</taxon>
    </lineage>
</organism>
<sequence length="98" mass="11338">MNQYLITAYDYTDAEAFDRRMAVRPHHLDGAAELKKNGNYVFGGAMLNDEDKMIGSVMVVQFEDEEQLENWKQSEPYITQKIWETVDIKPFKTATVNS</sequence>
<dbReference type="Proteomes" id="UP000429232">
    <property type="component" value="Chromosome"/>
</dbReference>
<dbReference type="RefSeq" id="WP_157523618.1">
    <property type="nucleotide sequence ID" value="NZ_CP066775.1"/>
</dbReference>
<accession>A0A6I4HVS7</accession>
<name>A0A6I4HVS7_9SPHI</name>
<evidence type="ECO:0000259" key="2">
    <source>
        <dbReference type="Pfam" id="PF03795"/>
    </source>
</evidence>